<gene>
    <name evidence="1" type="ORF">ARMGADRAFT_1011315</name>
</gene>
<accession>A0A2H3DVK5</accession>
<evidence type="ECO:0000313" key="1">
    <source>
        <dbReference type="EMBL" id="PBK95482.1"/>
    </source>
</evidence>
<protein>
    <submittedName>
        <fullName evidence="1">Uncharacterized protein</fullName>
    </submittedName>
</protein>
<dbReference type="EMBL" id="KZ293652">
    <property type="protein sequence ID" value="PBK95482.1"/>
    <property type="molecule type" value="Genomic_DNA"/>
</dbReference>
<keyword evidence="2" id="KW-1185">Reference proteome</keyword>
<dbReference type="Proteomes" id="UP000217790">
    <property type="component" value="Unassembled WGS sequence"/>
</dbReference>
<dbReference type="AlphaFoldDB" id="A0A2H3DVK5"/>
<reference evidence="2" key="1">
    <citation type="journal article" date="2017" name="Nat. Ecol. Evol.">
        <title>Genome expansion and lineage-specific genetic innovations in the forest pathogenic fungi Armillaria.</title>
        <authorList>
            <person name="Sipos G."/>
            <person name="Prasanna A.N."/>
            <person name="Walter M.C."/>
            <person name="O'Connor E."/>
            <person name="Balint B."/>
            <person name="Krizsan K."/>
            <person name="Kiss B."/>
            <person name="Hess J."/>
            <person name="Varga T."/>
            <person name="Slot J."/>
            <person name="Riley R."/>
            <person name="Boka B."/>
            <person name="Rigling D."/>
            <person name="Barry K."/>
            <person name="Lee J."/>
            <person name="Mihaltcheva S."/>
            <person name="LaButti K."/>
            <person name="Lipzen A."/>
            <person name="Waldron R."/>
            <person name="Moloney N.M."/>
            <person name="Sperisen C."/>
            <person name="Kredics L."/>
            <person name="Vagvoelgyi C."/>
            <person name="Patrignani A."/>
            <person name="Fitzpatrick D."/>
            <person name="Nagy I."/>
            <person name="Doyle S."/>
            <person name="Anderson J.B."/>
            <person name="Grigoriev I.V."/>
            <person name="Gueldener U."/>
            <person name="Muensterkoetter M."/>
            <person name="Nagy L.G."/>
        </authorList>
    </citation>
    <scope>NUCLEOTIDE SEQUENCE [LARGE SCALE GENOMIC DNA]</scope>
    <source>
        <strain evidence="2">Ar21-2</strain>
    </source>
</reference>
<name>A0A2H3DVK5_ARMGA</name>
<dbReference type="InParanoid" id="A0A2H3DVK5"/>
<dbReference type="OrthoDB" id="10525418at2759"/>
<proteinExistence type="predicted"/>
<sequence length="98" mass="11258">MDALTEQFHYTSLTPFYKPHSPVQTTNHQHRLLNHVFDHGLRLSTLKDGPKYRKMSKLALCSQSRFKIVAWTTELASSYADQTILGTSLEQNLLDPQI</sequence>
<organism evidence="1 2">
    <name type="scientific">Armillaria gallica</name>
    <name type="common">Bulbous honey fungus</name>
    <name type="synonym">Armillaria bulbosa</name>
    <dbReference type="NCBI Taxonomy" id="47427"/>
    <lineage>
        <taxon>Eukaryota</taxon>
        <taxon>Fungi</taxon>
        <taxon>Dikarya</taxon>
        <taxon>Basidiomycota</taxon>
        <taxon>Agaricomycotina</taxon>
        <taxon>Agaricomycetes</taxon>
        <taxon>Agaricomycetidae</taxon>
        <taxon>Agaricales</taxon>
        <taxon>Marasmiineae</taxon>
        <taxon>Physalacriaceae</taxon>
        <taxon>Armillaria</taxon>
    </lineage>
</organism>
<evidence type="ECO:0000313" key="2">
    <source>
        <dbReference type="Proteomes" id="UP000217790"/>
    </source>
</evidence>